<proteinExistence type="predicted"/>
<reference evidence="2" key="1">
    <citation type="journal article" date="2013" name="Genome Announc.">
        <title>Genome sequence of the basidiomycetous yeast Pseudozyma antarctica T-34, a producer of the glycolipid biosurfactants mannosylerythritol lipids.</title>
        <authorList>
            <person name="Morita T."/>
            <person name="Koike H."/>
            <person name="Koyama Y."/>
            <person name="Hagiwara H."/>
            <person name="Ito E."/>
            <person name="Fukuoka T."/>
            <person name="Imura T."/>
            <person name="Machida M."/>
            <person name="Kitamoto D."/>
        </authorList>
    </citation>
    <scope>NUCLEOTIDE SEQUENCE [LARGE SCALE GENOMIC DNA]</scope>
    <source>
        <strain evidence="2">T-34</strain>
    </source>
</reference>
<organism evidence="1 2">
    <name type="scientific">Pseudozyma antarctica (strain T-34)</name>
    <name type="common">Yeast</name>
    <name type="synonym">Candida antarctica</name>
    <dbReference type="NCBI Taxonomy" id="1151754"/>
    <lineage>
        <taxon>Eukaryota</taxon>
        <taxon>Fungi</taxon>
        <taxon>Dikarya</taxon>
        <taxon>Basidiomycota</taxon>
        <taxon>Ustilaginomycotina</taxon>
        <taxon>Ustilaginomycetes</taxon>
        <taxon>Ustilaginales</taxon>
        <taxon>Ustilaginaceae</taxon>
        <taxon>Moesziomyces</taxon>
    </lineage>
</organism>
<evidence type="ECO:0000313" key="2">
    <source>
        <dbReference type="Proteomes" id="UP000011976"/>
    </source>
</evidence>
<evidence type="ECO:0000313" key="1">
    <source>
        <dbReference type="EMBL" id="GAC72872.1"/>
    </source>
</evidence>
<dbReference type="AlphaFoldDB" id="M9MDT6"/>
<gene>
    <name evidence="1" type="ORF">PANT_7c00312</name>
</gene>
<keyword evidence="1" id="KW-0648">Protein biosynthesis</keyword>
<dbReference type="Proteomes" id="UP000011976">
    <property type="component" value="Unassembled WGS sequence"/>
</dbReference>
<name>M9MDT6_PSEA3</name>
<dbReference type="EMBL" id="DF196773">
    <property type="protein sequence ID" value="GAC72872.1"/>
    <property type="molecule type" value="Genomic_DNA"/>
</dbReference>
<protein>
    <submittedName>
        <fullName evidence="1">Translation elongation factor EF-1 alpha/Tu</fullName>
    </submittedName>
</protein>
<sequence length="201" mass="22218">LPVDRSKIPTFSPAFFLIGFRADLVDRQFERLLQILWIPAAEAAELLQHRPHIEAAQVSQLRGKDAKLDEEFETVPLGAIVSPRHRPAGALHANSVGLLESKVDAWYANDMHDARDAHGTYTRYRRQRARTTPDLASKALNTTAPRWPKGKIACASIESDGEPCDGHPLTKLTFGNETVHVSTQSLVRGSAVFCISLCVKN</sequence>
<feature type="non-terminal residue" evidence="1">
    <location>
        <position position="1"/>
    </location>
</feature>
<dbReference type="GO" id="GO:0003746">
    <property type="term" value="F:translation elongation factor activity"/>
    <property type="evidence" value="ECO:0007669"/>
    <property type="project" value="UniProtKB-KW"/>
</dbReference>
<accession>M9MDT6</accession>
<keyword evidence="1" id="KW-0251">Elongation factor</keyword>